<keyword evidence="9" id="KW-1185">Reference proteome</keyword>
<feature type="compositionally biased region" description="Pro residues" evidence="3">
    <location>
        <begin position="107"/>
        <end position="119"/>
    </location>
</feature>
<reference evidence="8 9" key="1">
    <citation type="journal article" date="2008" name="Nature">
        <title>The Phaeodactylum genome reveals the evolutionary history of diatom genomes.</title>
        <authorList>
            <person name="Bowler C."/>
            <person name="Allen A.E."/>
            <person name="Badger J.H."/>
            <person name="Grimwood J."/>
            <person name="Jabbari K."/>
            <person name="Kuo A."/>
            <person name="Maheswari U."/>
            <person name="Martens C."/>
            <person name="Maumus F."/>
            <person name="Otillar R.P."/>
            <person name="Rayko E."/>
            <person name="Salamov A."/>
            <person name="Vandepoele K."/>
            <person name="Beszteri B."/>
            <person name="Gruber A."/>
            <person name="Heijde M."/>
            <person name="Katinka M."/>
            <person name="Mock T."/>
            <person name="Valentin K."/>
            <person name="Verret F."/>
            <person name="Berges J.A."/>
            <person name="Brownlee C."/>
            <person name="Cadoret J.P."/>
            <person name="Chiovitti A."/>
            <person name="Choi C.J."/>
            <person name="Coesel S."/>
            <person name="De Martino A."/>
            <person name="Detter J.C."/>
            <person name="Durkin C."/>
            <person name="Falciatore A."/>
            <person name="Fournet J."/>
            <person name="Haruta M."/>
            <person name="Huysman M.J."/>
            <person name="Jenkins B.D."/>
            <person name="Jiroutova K."/>
            <person name="Jorgensen R.E."/>
            <person name="Joubert Y."/>
            <person name="Kaplan A."/>
            <person name="Kroger N."/>
            <person name="Kroth P.G."/>
            <person name="La Roche J."/>
            <person name="Lindquist E."/>
            <person name="Lommer M."/>
            <person name="Martin-Jezequel V."/>
            <person name="Lopez P.J."/>
            <person name="Lucas S."/>
            <person name="Mangogna M."/>
            <person name="McGinnis K."/>
            <person name="Medlin L.K."/>
            <person name="Montsant A."/>
            <person name="Oudot-Le Secq M.P."/>
            <person name="Napoli C."/>
            <person name="Obornik M."/>
            <person name="Parker M.S."/>
            <person name="Petit J.L."/>
            <person name="Porcel B.M."/>
            <person name="Poulsen N."/>
            <person name="Robison M."/>
            <person name="Rychlewski L."/>
            <person name="Rynearson T.A."/>
            <person name="Schmutz J."/>
            <person name="Shapiro H."/>
            <person name="Siaut M."/>
            <person name="Stanley M."/>
            <person name="Sussman M.R."/>
            <person name="Taylor A.R."/>
            <person name="Vardi A."/>
            <person name="von Dassow P."/>
            <person name="Vyverman W."/>
            <person name="Willis A."/>
            <person name="Wyrwicz L.S."/>
            <person name="Rokhsar D.S."/>
            <person name="Weissenbach J."/>
            <person name="Armbrust E.V."/>
            <person name="Green B.R."/>
            <person name="Van de Peer Y."/>
            <person name="Grigoriev I.V."/>
        </authorList>
    </citation>
    <scope>NUCLEOTIDE SEQUENCE [LARGE SCALE GENOMIC DNA]</scope>
    <source>
        <strain evidence="8 9">CCAP 1055/1</strain>
    </source>
</reference>
<evidence type="ECO:0000259" key="6">
    <source>
        <dbReference type="PROSITE" id="PS51536"/>
    </source>
</evidence>
<feature type="short sequence motif" description="FFD box" evidence="1">
    <location>
        <begin position="214"/>
        <end position="229"/>
    </location>
</feature>
<evidence type="ECO:0000256" key="3">
    <source>
        <dbReference type="SAM" id="MobiDB-lite"/>
    </source>
</evidence>
<dbReference type="InterPro" id="IPR010920">
    <property type="entry name" value="LSM_dom_sf"/>
</dbReference>
<organism evidence="8 9">
    <name type="scientific">Phaeodactylum tricornutum (strain CCAP 1055/1)</name>
    <dbReference type="NCBI Taxonomy" id="556484"/>
    <lineage>
        <taxon>Eukaryota</taxon>
        <taxon>Sar</taxon>
        <taxon>Stramenopiles</taxon>
        <taxon>Ochrophyta</taxon>
        <taxon>Bacillariophyta</taxon>
        <taxon>Bacillariophyceae</taxon>
        <taxon>Bacillariophycidae</taxon>
        <taxon>Naviculales</taxon>
        <taxon>Phaeodactylaceae</taxon>
        <taxon>Phaeodactylum</taxon>
    </lineage>
</organism>
<dbReference type="GeneID" id="7200955"/>
<feature type="domain" description="DFDF" evidence="4">
    <location>
        <begin position="174"/>
        <end position="210"/>
    </location>
</feature>
<dbReference type="eggNOG" id="KOG1073">
    <property type="taxonomic scope" value="Eukaryota"/>
</dbReference>
<dbReference type="STRING" id="556484.B7FYW7"/>
<evidence type="ECO:0000313" key="8">
    <source>
        <dbReference type="EMBL" id="EEC48431.1"/>
    </source>
</evidence>
<feature type="compositionally biased region" description="Basic and acidic residues" evidence="3">
    <location>
        <begin position="139"/>
        <end position="149"/>
    </location>
</feature>
<dbReference type="GO" id="GO:0003729">
    <property type="term" value="F:mRNA binding"/>
    <property type="evidence" value="ECO:0007669"/>
    <property type="project" value="TreeGrafter"/>
</dbReference>
<dbReference type="InterPro" id="IPR025761">
    <property type="entry name" value="FFD_box"/>
</dbReference>
<dbReference type="SUPFAM" id="SSF50182">
    <property type="entry name" value="Sm-like ribonucleoproteins"/>
    <property type="match status" value="1"/>
</dbReference>
<dbReference type="PROSITE" id="PS51513">
    <property type="entry name" value="FFD"/>
    <property type="match status" value="1"/>
</dbReference>
<dbReference type="Pfam" id="PF12701">
    <property type="entry name" value="LSM14"/>
    <property type="match status" value="1"/>
</dbReference>
<accession>B7FYW7</accession>
<proteinExistence type="predicted"/>
<dbReference type="PROSITE" id="PS52002">
    <property type="entry name" value="SM"/>
    <property type="match status" value="1"/>
</dbReference>
<dbReference type="PROSITE" id="PS51536">
    <property type="entry name" value="TFG"/>
    <property type="match status" value="1"/>
</dbReference>
<dbReference type="PROSITE" id="PS51512">
    <property type="entry name" value="DFDF"/>
    <property type="match status" value="1"/>
</dbReference>
<reference evidence="9" key="2">
    <citation type="submission" date="2008-08" db="EMBL/GenBank/DDBJ databases">
        <authorList>
            <consortium name="Diatom Consortium"/>
            <person name="Grigoriev I."/>
            <person name="Grimwood J."/>
            <person name="Kuo A."/>
            <person name="Otillar R.P."/>
            <person name="Salamov A."/>
            <person name="Detter J.C."/>
            <person name="Lindquist E."/>
            <person name="Shapiro H."/>
            <person name="Lucas S."/>
            <person name="Glavina del Rio T."/>
            <person name="Pitluck S."/>
            <person name="Rokhsar D."/>
            <person name="Bowler C."/>
        </authorList>
    </citation>
    <scope>GENOME REANNOTATION</scope>
    <source>
        <strain evidence="9">CCAP 1055/1</strain>
    </source>
</reference>
<feature type="domain" description="TFG box profile" evidence="6">
    <location>
        <begin position="237"/>
        <end position="257"/>
    </location>
</feature>
<dbReference type="InterPro" id="IPR025768">
    <property type="entry name" value="TFG_box"/>
</dbReference>
<dbReference type="GO" id="GO:0033962">
    <property type="term" value="P:P-body assembly"/>
    <property type="evidence" value="ECO:0007669"/>
    <property type="project" value="TreeGrafter"/>
</dbReference>
<feature type="region of interest" description="Disordered" evidence="3">
    <location>
        <begin position="85"/>
        <end position="187"/>
    </location>
</feature>
<dbReference type="InterPro" id="IPR047575">
    <property type="entry name" value="Sm"/>
</dbReference>
<dbReference type="SMART" id="SM01199">
    <property type="entry name" value="FDF"/>
    <property type="match status" value="1"/>
</dbReference>
<feature type="domain" description="FFD box profile" evidence="5">
    <location>
        <begin position="214"/>
        <end position="229"/>
    </location>
</feature>
<evidence type="ECO:0000259" key="7">
    <source>
        <dbReference type="PROSITE" id="PS52002"/>
    </source>
</evidence>
<dbReference type="OrthoDB" id="21539at2759"/>
<dbReference type="AlphaFoldDB" id="B7FYW7"/>
<dbReference type="Gene3D" id="2.30.30.100">
    <property type="match status" value="1"/>
</dbReference>
<dbReference type="CDD" id="cd01736">
    <property type="entry name" value="LSm14_N"/>
    <property type="match status" value="1"/>
</dbReference>
<evidence type="ECO:0000313" key="9">
    <source>
        <dbReference type="Proteomes" id="UP000000759"/>
    </source>
</evidence>
<dbReference type="SMART" id="SM01271">
    <property type="entry name" value="LSM14"/>
    <property type="match status" value="1"/>
</dbReference>
<dbReference type="RefSeq" id="XP_002180240.1">
    <property type="nucleotide sequence ID" value="XM_002180204.1"/>
</dbReference>
<dbReference type="KEGG" id="pti:PHATRDRAFT_45848"/>
<dbReference type="PaxDb" id="2850-Phatr45848"/>
<dbReference type="HOGENOM" id="CLU_019221_2_0_1"/>
<dbReference type="FunCoup" id="B7FYW7">
    <property type="interactions" value="9"/>
</dbReference>
<dbReference type="EMBL" id="CM000611">
    <property type="protein sequence ID" value="EEC48431.1"/>
    <property type="molecule type" value="Genomic_DNA"/>
</dbReference>
<sequence>MAQNPLIGKNISLISKKNIRYEGVLYSINEQNATVALQNVRSFGTEGREATEQWLAFVGPSDDVHPFLMFRGQDIKDLHVHEAGAEAVTPAPPPPEPTSKPAVQAPIPAPTHSPVPPKPAATTKPEAAPQNSATIPQKSMERGHNDNRRPRGKSGAAPGTGASLLNRKARGVVTEGDAVQPPRDDFDFQSNLEQFKKEDEEADEAAETLDRGPSAYAKDDFFDSISCDAIDKQSGVNNRLRGAEERSLNTETFGAVALDNRSSLKLDAMLVPIMMA</sequence>
<dbReference type="GO" id="GO:0000932">
    <property type="term" value="C:P-body"/>
    <property type="evidence" value="ECO:0007669"/>
    <property type="project" value="TreeGrafter"/>
</dbReference>
<gene>
    <name evidence="8" type="ORF">PHATRDRAFT_45848</name>
</gene>
<dbReference type="PANTHER" id="PTHR13586">
    <property type="entry name" value="SCD6 PROTEIN-RELATED"/>
    <property type="match status" value="1"/>
</dbReference>
<evidence type="ECO:0000256" key="2">
    <source>
        <dbReference type="PROSITE-ProRule" id="PRU00869"/>
    </source>
</evidence>
<evidence type="ECO:0000259" key="4">
    <source>
        <dbReference type="PROSITE" id="PS51512"/>
    </source>
</evidence>
<evidence type="ECO:0000256" key="1">
    <source>
        <dbReference type="PROSITE-ProRule" id="PRU00846"/>
    </source>
</evidence>
<dbReference type="InterPro" id="IPR019050">
    <property type="entry name" value="FDF_dom"/>
</dbReference>
<name>B7FYW7_PHATC</name>
<feature type="domain" description="Sm" evidence="7">
    <location>
        <begin position="1"/>
        <end position="84"/>
    </location>
</feature>
<feature type="short sequence motif" description="TFG box" evidence="2">
    <location>
        <begin position="237"/>
        <end position="257"/>
    </location>
</feature>
<dbReference type="InParanoid" id="B7FYW7"/>
<protein>
    <submittedName>
        <fullName evidence="8">Uncharacterized protein</fullName>
    </submittedName>
</protein>
<dbReference type="GO" id="GO:0034063">
    <property type="term" value="P:stress granule assembly"/>
    <property type="evidence" value="ECO:0007669"/>
    <property type="project" value="TreeGrafter"/>
</dbReference>
<feature type="compositionally biased region" description="Low complexity" evidence="3">
    <location>
        <begin position="120"/>
        <end position="129"/>
    </location>
</feature>
<dbReference type="Proteomes" id="UP000000759">
    <property type="component" value="Chromosome 8"/>
</dbReference>
<evidence type="ECO:0000259" key="5">
    <source>
        <dbReference type="PROSITE" id="PS51513"/>
    </source>
</evidence>
<dbReference type="InterPro" id="IPR025609">
    <property type="entry name" value="Lsm14-like_N"/>
</dbReference>
<dbReference type="InterPro" id="IPR025762">
    <property type="entry name" value="DFDF"/>
</dbReference>